<dbReference type="GO" id="GO:0000290">
    <property type="term" value="P:deadenylation-dependent decapping of nuclear-transcribed mRNA"/>
    <property type="evidence" value="ECO:0007669"/>
    <property type="project" value="InterPro"/>
</dbReference>
<feature type="region of interest" description="Disordered" evidence="5">
    <location>
        <begin position="262"/>
        <end position="308"/>
    </location>
</feature>
<proteinExistence type="inferred from homology"/>
<protein>
    <submittedName>
        <fullName evidence="6">Uncharacterized protein</fullName>
    </submittedName>
</protein>
<feature type="region of interest" description="Disordered" evidence="5">
    <location>
        <begin position="446"/>
        <end position="475"/>
    </location>
</feature>
<comment type="caution">
    <text evidence="6">The sequence shown here is derived from an EMBL/GenBank/DDBJ whole genome shotgun (WGS) entry which is preliminary data.</text>
</comment>
<feature type="compositionally biased region" description="Polar residues" evidence="5">
    <location>
        <begin position="206"/>
        <end position="218"/>
    </location>
</feature>
<feature type="compositionally biased region" description="Low complexity" evidence="5">
    <location>
        <begin position="192"/>
        <end position="205"/>
    </location>
</feature>
<evidence type="ECO:0000256" key="1">
    <source>
        <dbReference type="ARBA" id="ARBA00004496"/>
    </source>
</evidence>
<evidence type="ECO:0000313" key="7">
    <source>
        <dbReference type="Proteomes" id="UP001151518"/>
    </source>
</evidence>
<reference evidence="6" key="1">
    <citation type="submission" date="2022-07" db="EMBL/GenBank/DDBJ databases">
        <title>Phylogenomic reconstructions and comparative analyses of Kickxellomycotina fungi.</title>
        <authorList>
            <person name="Reynolds N.K."/>
            <person name="Stajich J.E."/>
            <person name="Barry K."/>
            <person name="Grigoriev I.V."/>
            <person name="Crous P."/>
            <person name="Smith M.E."/>
        </authorList>
    </citation>
    <scope>NUCLEOTIDE SEQUENCE</scope>
    <source>
        <strain evidence="6">NRRL 3115</strain>
    </source>
</reference>
<dbReference type="PANTHER" id="PTHR16290:SF0">
    <property type="entry name" value="DECAPPING PROTEIN 1, ISOFORM A"/>
    <property type="match status" value="1"/>
</dbReference>
<evidence type="ECO:0000256" key="3">
    <source>
        <dbReference type="ARBA" id="ARBA00022490"/>
    </source>
</evidence>
<name>A0A9W8G3N0_9FUNG</name>
<dbReference type="Gene3D" id="2.30.29.30">
    <property type="entry name" value="Pleckstrin-homology domain (PH domain)/Phosphotyrosine-binding domain (PTB)"/>
    <property type="match status" value="1"/>
</dbReference>
<evidence type="ECO:0000313" key="6">
    <source>
        <dbReference type="EMBL" id="KAJ2672182.1"/>
    </source>
</evidence>
<dbReference type="GO" id="GO:0003729">
    <property type="term" value="F:mRNA binding"/>
    <property type="evidence" value="ECO:0007669"/>
    <property type="project" value="TreeGrafter"/>
</dbReference>
<dbReference type="InterPro" id="IPR011993">
    <property type="entry name" value="PH-like_dom_sf"/>
</dbReference>
<dbReference type="CDD" id="cd13182">
    <property type="entry name" value="EVH1-like_Dcp1"/>
    <property type="match status" value="1"/>
</dbReference>
<feature type="region of interest" description="Disordered" evidence="5">
    <location>
        <begin position="498"/>
        <end position="522"/>
    </location>
</feature>
<dbReference type="GO" id="GO:0008047">
    <property type="term" value="F:enzyme activator activity"/>
    <property type="evidence" value="ECO:0007669"/>
    <property type="project" value="InterPro"/>
</dbReference>
<dbReference type="EMBL" id="JANBTW010000087">
    <property type="protein sequence ID" value="KAJ2672182.1"/>
    <property type="molecule type" value="Genomic_DNA"/>
</dbReference>
<sequence length="572" mass="62465">MAPSNLTNDARKKLAANLQVLRRYDEQIEAIIDTTSHVVLYQFQEDSQSWANKEVEGALFIYKRSSVPHYGFTIMNRVGLENYTEYLSTDLDFQTSGQIVIYKSKNSDSFVGIWIYEETDRNRIPEQLSICCKSTKTALSGQSPQRLYPKNAEEEKEFLRMYPRSRSNSRKEGIPENQNMNALAAVVNRTRQQQQQKQQKLQTQTANSNSPVAANTGNAVDLVKKLRAIGLDPTGRPDKQSESISAGDLAVLSDPSIIMARKSVKPQETSTVSGNVHIDSGTQRPYSQDQSGQPQDIEASHVSQAMAQQQSVPPLVHLQSVGVGAANGYSDQVAIQAMVASIPPPSSPILYPAPSPFPPSTIATPLPAQGPPRNGFNSMYPQQGVPFWMPHMGSPPVARSAHASPAPPIYGVVPGLYAFPQLLHSHNGASHTPQPPVQVEAALPTGISAPLPGSAVRQDSEQSASASSPAGSGASVAQNLAEQLVSLVRQRMNTVQQMGGAVKHAEPEPSLESTQPALPPNATKMQRDYCREWLIRVIQMDDELVDAFVKRFPPPIFPPQQQQQQQSNNVQN</sequence>
<feature type="compositionally biased region" description="Polar residues" evidence="5">
    <location>
        <begin position="266"/>
        <end position="294"/>
    </location>
</feature>
<gene>
    <name evidence="6" type="ORF">GGI25_005214</name>
</gene>
<evidence type="ECO:0000256" key="2">
    <source>
        <dbReference type="ARBA" id="ARBA00008778"/>
    </source>
</evidence>
<keyword evidence="3" id="KW-0963">Cytoplasm</keyword>
<dbReference type="InterPro" id="IPR010334">
    <property type="entry name" value="Dcp1"/>
</dbReference>
<dbReference type="Pfam" id="PF06058">
    <property type="entry name" value="DCP1"/>
    <property type="match status" value="1"/>
</dbReference>
<dbReference type="PANTHER" id="PTHR16290">
    <property type="entry name" value="TRANSCRIPTION FACTOR SMIF DECAPPING ENZYME DCP1"/>
    <property type="match status" value="1"/>
</dbReference>
<dbReference type="Proteomes" id="UP001151518">
    <property type="component" value="Unassembled WGS sequence"/>
</dbReference>
<dbReference type="GO" id="GO:0006397">
    <property type="term" value="P:mRNA processing"/>
    <property type="evidence" value="ECO:0007669"/>
    <property type="project" value="UniProtKB-KW"/>
</dbReference>
<dbReference type="AlphaFoldDB" id="A0A9W8G3N0"/>
<dbReference type="GO" id="GO:0031087">
    <property type="term" value="P:deadenylation-independent decapping of nuclear-transcribed mRNA"/>
    <property type="evidence" value="ECO:0007669"/>
    <property type="project" value="TreeGrafter"/>
</dbReference>
<feature type="compositionally biased region" description="Low complexity" evidence="5">
    <location>
        <begin position="463"/>
        <end position="475"/>
    </location>
</feature>
<organism evidence="6 7">
    <name type="scientific">Coemansia spiralis</name>
    <dbReference type="NCBI Taxonomy" id="417178"/>
    <lineage>
        <taxon>Eukaryota</taxon>
        <taxon>Fungi</taxon>
        <taxon>Fungi incertae sedis</taxon>
        <taxon>Zoopagomycota</taxon>
        <taxon>Kickxellomycotina</taxon>
        <taxon>Kickxellomycetes</taxon>
        <taxon>Kickxellales</taxon>
        <taxon>Kickxellaceae</taxon>
        <taxon>Coemansia</taxon>
    </lineage>
</organism>
<dbReference type="GO" id="GO:0000932">
    <property type="term" value="C:P-body"/>
    <property type="evidence" value="ECO:0007669"/>
    <property type="project" value="TreeGrafter"/>
</dbReference>
<feature type="region of interest" description="Disordered" evidence="5">
    <location>
        <begin position="188"/>
        <end position="218"/>
    </location>
</feature>
<evidence type="ECO:0000256" key="5">
    <source>
        <dbReference type="SAM" id="MobiDB-lite"/>
    </source>
</evidence>
<comment type="similarity">
    <text evidence="2">Belongs to the DCP1 family.</text>
</comment>
<evidence type="ECO:0000256" key="4">
    <source>
        <dbReference type="ARBA" id="ARBA00022664"/>
    </source>
</evidence>
<dbReference type="SUPFAM" id="SSF50729">
    <property type="entry name" value="PH domain-like"/>
    <property type="match status" value="1"/>
</dbReference>
<accession>A0A9W8G3N0</accession>
<comment type="subcellular location">
    <subcellularLocation>
        <location evidence="1">Cytoplasm</location>
    </subcellularLocation>
</comment>
<dbReference type="OrthoDB" id="440673at2759"/>
<keyword evidence="4" id="KW-0507">mRNA processing</keyword>